<dbReference type="InterPro" id="IPR009097">
    <property type="entry name" value="Cyclic_Pdiesterase"/>
</dbReference>
<comment type="caution">
    <text evidence="1">The sequence shown here is derived from an EMBL/GenBank/DDBJ whole genome shotgun (WGS) entry which is preliminary data.</text>
</comment>
<accession>A0A4Q2RHT9</accession>
<reference evidence="1 2" key="2">
    <citation type="submission" date="2019-02" db="EMBL/GenBank/DDBJ databases">
        <title>'Lichenibacterium ramalinii' gen. nov. sp. nov., 'Lichenibacterium minor' gen. nov. sp. nov.</title>
        <authorList>
            <person name="Pankratov T."/>
        </authorList>
    </citation>
    <scope>NUCLEOTIDE SEQUENCE [LARGE SCALE GENOMIC DNA]</scope>
    <source>
        <strain evidence="1 2">RmlP001</strain>
    </source>
</reference>
<reference evidence="1 2" key="1">
    <citation type="submission" date="2018-09" db="EMBL/GenBank/DDBJ databases">
        <authorList>
            <person name="Grouzdev D.S."/>
            <person name="Krutkina M.S."/>
        </authorList>
    </citation>
    <scope>NUCLEOTIDE SEQUENCE [LARGE SCALE GENOMIC DNA]</scope>
    <source>
        <strain evidence="1 2">RmlP001</strain>
    </source>
</reference>
<sequence length="181" mass="19573">MPASAHGSTPSGPPEFDPLIMTALFDAQSFAALDGLRRRYFPPALNRVPAHATLFHHLPGESLRAVVERLREVCAGTGPLEFTMAEARSLGRGVALAIDCPPLIRLRAGLATAFADRLTAQDRQGYRPHATVQNKVSGEEARATLRAVEALLPIAGRIEGLALWHYRGGPWEEAGRFPFTG</sequence>
<name>A0A4Q2RHT9_9HYPH</name>
<organism evidence="1 2">
    <name type="scientific">Lichenibacterium ramalinae</name>
    <dbReference type="NCBI Taxonomy" id="2316527"/>
    <lineage>
        <taxon>Bacteria</taxon>
        <taxon>Pseudomonadati</taxon>
        <taxon>Pseudomonadota</taxon>
        <taxon>Alphaproteobacteria</taxon>
        <taxon>Hyphomicrobiales</taxon>
        <taxon>Lichenihabitantaceae</taxon>
        <taxon>Lichenibacterium</taxon>
    </lineage>
</organism>
<dbReference type="SUPFAM" id="SSF55144">
    <property type="entry name" value="LigT-like"/>
    <property type="match status" value="1"/>
</dbReference>
<dbReference type="EMBL" id="QYBC01000001">
    <property type="protein sequence ID" value="RYB07845.1"/>
    <property type="molecule type" value="Genomic_DNA"/>
</dbReference>
<protein>
    <submittedName>
        <fullName evidence="1">2'-5' RNA ligase family protein</fullName>
    </submittedName>
</protein>
<proteinExistence type="predicted"/>
<dbReference type="Gene3D" id="3.90.1140.10">
    <property type="entry name" value="Cyclic phosphodiesterase"/>
    <property type="match status" value="1"/>
</dbReference>
<dbReference type="AlphaFoldDB" id="A0A4Q2RHT9"/>
<dbReference type="Proteomes" id="UP000289411">
    <property type="component" value="Unassembled WGS sequence"/>
</dbReference>
<keyword evidence="1" id="KW-0436">Ligase</keyword>
<dbReference type="Pfam" id="PF13563">
    <property type="entry name" value="2_5_RNA_ligase2"/>
    <property type="match status" value="1"/>
</dbReference>
<evidence type="ECO:0000313" key="1">
    <source>
        <dbReference type="EMBL" id="RYB07845.1"/>
    </source>
</evidence>
<evidence type="ECO:0000313" key="2">
    <source>
        <dbReference type="Proteomes" id="UP000289411"/>
    </source>
</evidence>
<keyword evidence="2" id="KW-1185">Reference proteome</keyword>
<dbReference type="GO" id="GO:0016874">
    <property type="term" value="F:ligase activity"/>
    <property type="evidence" value="ECO:0007669"/>
    <property type="project" value="UniProtKB-KW"/>
</dbReference>
<gene>
    <name evidence="1" type="ORF">D3272_01620</name>
</gene>
<dbReference type="OrthoDB" id="793003at2"/>